<dbReference type="PANTHER" id="PTHR30614">
    <property type="entry name" value="MEMBRANE COMPONENT OF AMINO ACID ABC TRANSPORTER"/>
    <property type="match status" value="1"/>
</dbReference>
<keyword evidence="8 10" id="KW-1133">Transmembrane helix</keyword>
<dbReference type="CDD" id="cd06261">
    <property type="entry name" value="TM_PBP2"/>
    <property type="match status" value="1"/>
</dbReference>
<keyword evidence="4 10" id="KW-0813">Transport</keyword>
<feature type="domain" description="ABC transmembrane type-1" evidence="11">
    <location>
        <begin position="19"/>
        <end position="216"/>
    </location>
</feature>
<dbReference type="RefSeq" id="WP_175479068.1">
    <property type="nucleotide sequence ID" value="NZ_FNQM01000061.1"/>
</dbReference>
<dbReference type="STRING" id="89524.SAMN05444370_1616"/>
<keyword evidence="13" id="KW-1185">Reference proteome</keyword>
<evidence type="ECO:0000256" key="6">
    <source>
        <dbReference type="ARBA" id="ARBA00022692"/>
    </source>
</evidence>
<dbReference type="Gene3D" id="1.10.3720.10">
    <property type="entry name" value="MetI-like"/>
    <property type="match status" value="1"/>
</dbReference>
<evidence type="ECO:0000259" key="11">
    <source>
        <dbReference type="PROSITE" id="PS50928"/>
    </source>
</evidence>
<feature type="transmembrane region" description="Helical" evidence="10">
    <location>
        <begin position="57"/>
        <end position="78"/>
    </location>
</feature>
<reference evidence="12 13" key="1">
    <citation type="submission" date="2016-10" db="EMBL/GenBank/DDBJ databases">
        <authorList>
            <person name="de Groot N.N."/>
        </authorList>
    </citation>
    <scope>NUCLEOTIDE SEQUENCE [LARGE SCALE GENOMIC DNA]</scope>
    <source>
        <strain evidence="12 13">DSM 15345</strain>
    </source>
</reference>
<dbReference type="SUPFAM" id="SSF161098">
    <property type="entry name" value="MetI-like"/>
    <property type="match status" value="1"/>
</dbReference>
<dbReference type="EMBL" id="FNQM01000061">
    <property type="protein sequence ID" value="SEB08132.1"/>
    <property type="molecule type" value="Genomic_DNA"/>
</dbReference>
<dbReference type="GO" id="GO:0022857">
    <property type="term" value="F:transmembrane transporter activity"/>
    <property type="evidence" value="ECO:0007669"/>
    <property type="project" value="InterPro"/>
</dbReference>
<gene>
    <name evidence="12" type="ORF">SAMN05444370_1616</name>
</gene>
<dbReference type="AlphaFoldDB" id="A0A1H4GHF6"/>
<dbReference type="InterPro" id="IPR000515">
    <property type="entry name" value="MetI-like"/>
</dbReference>
<evidence type="ECO:0000256" key="8">
    <source>
        <dbReference type="ARBA" id="ARBA00022989"/>
    </source>
</evidence>
<protein>
    <submittedName>
        <fullName evidence="12">Amino acid ABC transporter membrane protein 2, PAAT family</fullName>
    </submittedName>
</protein>
<dbReference type="GO" id="GO:0006865">
    <property type="term" value="P:amino acid transport"/>
    <property type="evidence" value="ECO:0007669"/>
    <property type="project" value="UniProtKB-KW"/>
</dbReference>
<dbReference type="InterPro" id="IPR035906">
    <property type="entry name" value="MetI-like_sf"/>
</dbReference>
<comment type="similarity">
    <text evidence="3">Belongs to the binding-protein-dependent transport system permease family. HisMQ subfamily.</text>
</comment>
<evidence type="ECO:0000313" key="13">
    <source>
        <dbReference type="Proteomes" id="UP000198703"/>
    </source>
</evidence>
<keyword evidence="7" id="KW-0029">Amino-acid transport</keyword>
<evidence type="ECO:0000256" key="10">
    <source>
        <dbReference type="RuleBase" id="RU363032"/>
    </source>
</evidence>
<evidence type="ECO:0000256" key="4">
    <source>
        <dbReference type="ARBA" id="ARBA00022448"/>
    </source>
</evidence>
<dbReference type="InterPro" id="IPR010065">
    <property type="entry name" value="AA_ABC_transptr_permease_3TM"/>
</dbReference>
<evidence type="ECO:0000256" key="2">
    <source>
        <dbReference type="ARBA" id="ARBA00004429"/>
    </source>
</evidence>
<dbReference type="InterPro" id="IPR043429">
    <property type="entry name" value="ArtM/GltK/GlnP/TcyL/YhdX-like"/>
</dbReference>
<sequence>MSFDLAIVAESLPRLLEGLTLTLALIAMSLAGGALLAGPAAWLLMRPSPWLRGPARVYVWAFRGTPALVQLFVIYYGLAQFEWLRATAAWGVLREPFWCCVLAFSLNSGAYTAEILRGAIAGVPAEQAEAARALGLSPARIFRLVLWPQALRLALPPYGNEVVGMIKTSALASTVTLAEVTGVAETIAAETFAPYEVFLSAAIIYLALSSAAERAIAAIECRRAWPC</sequence>
<dbReference type="Pfam" id="PF00528">
    <property type="entry name" value="BPD_transp_1"/>
    <property type="match status" value="1"/>
</dbReference>
<comment type="subcellular location">
    <subcellularLocation>
        <location evidence="2">Cell inner membrane</location>
        <topology evidence="2">Multi-pass membrane protein</topology>
    </subcellularLocation>
    <subcellularLocation>
        <location evidence="10">Cell membrane</location>
        <topology evidence="10">Multi-pass membrane protein</topology>
    </subcellularLocation>
</comment>
<keyword evidence="6 10" id="KW-0812">Transmembrane</keyword>
<keyword evidence="9 10" id="KW-0472">Membrane</keyword>
<evidence type="ECO:0000256" key="5">
    <source>
        <dbReference type="ARBA" id="ARBA00022475"/>
    </source>
</evidence>
<name>A0A1H4GHF6_9RHOB</name>
<dbReference type="PROSITE" id="PS50928">
    <property type="entry name" value="ABC_TM1"/>
    <property type="match status" value="1"/>
</dbReference>
<evidence type="ECO:0000256" key="7">
    <source>
        <dbReference type="ARBA" id="ARBA00022970"/>
    </source>
</evidence>
<proteinExistence type="inferred from homology"/>
<evidence type="ECO:0000256" key="9">
    <source>
        <dbReference type="ARBA" id="ARBA00023136"/>
    </source>
</evidence>
<accession>A0A1H4GHF6</accession>
<dbReference type="Proteomes" id="UP000198703">
    <property type="component" value="Unassembled WGS sequence"/>
</dbReference>
<feature type="transmembrane region" description="Helical" evidence="10">
    <location>
        <begin position="20"/>
        <end position="45"/>
    </location>
</feature>
<dbReference type="GO" id="GO:0043190">
    <property type="term" value="C:ATP-binding cassette (ABC) transporter complex"/>
    <property type="evidence" value="ECO:0007669"/>
    <property type="project" value="InterPro"/>
</dbReference>
<comment type="function">
    <text evidence="1">Part of the binding-protein-dependent transport system for glutamine; probably responsible for the translocation of the substrate across the membrane.</text>
</comment>
<dbReference type="PANTHER" id="PTHR30614:SF20">
    <property type="entry name" value="GLUTAMINE TRANSPORT SYSTEM PERMEASE PROTEIN GLNP"/>
    <property type="match status" value="1"/>
</dbReference>
<evidence type="ECO:0000256" key="3">
    <source>
        <dbReference type="ARBA" id="ARBA00010072"/>
    </source>
</evidence>
<evidence type="ECO:0000313" key="12">
    <source>
        <dbReference type="EMBL" id="SEB08132.1"/>
    </source>
</evidence>
<evidence type="ECO:0000256" key="1">
    <source>
        <dbReference type="ARBA" id="ARBA00003159"/>
    </source>
</evidence>
<keyword evidence="5" id="KW-1003">Cell membrane</keyword>
<organism evidence="12 13">
    <name type="scientific">Rubrimonas cliftonensis</name>
    <dbReference type="NCBI Taxonomy" id="89524"/>
    <lineage>
        <taxon>Bacteria</taxon>
        <taxon>Pseudomonadati</taxon>
        <taxon>Pseudomonadota</taxon>
        <taxon>Alphaproteobacteria</taxon>
        <taxon>Rhodobacterales</taxon>
        <taxon>Paracoccaceae</taxon>
        <taxon>Rubrimonas</taxon>
    </lineage>
</organism>
<dbReference type="NCBIfam" id="TIGR01726">
    <property type="entry name" value="HEQRo_perm_3TM"/>
    <property type="match status" value="1"/>
</dbReference>